<dbReference type="SMART" id="SM00422">
    <property type="entry name" value="HTH_MERR"/>
    <property type="match status" value="1"/>
</dbReference>
<evidence type="ECO:0000256" key="2">
    <source>
        <dbReference type="ARBA" id="ARBA00023125"/>
    </source>
</evidence>
<dbReference type="InterPro" id="IPR000551">
    <property type="entry name" value="MerR-type_HTH_dom"/>
</dbReference>
<dbReference type="Pfam" id="PF13411">
    <property type="entry name" value="MerR_1"/>
    <property type="match status" value="1"/>
</dbReference>
<dbReference type="Pfam" id="PF07739">
    <property type="entry name" value="TipAS"/>
    <property type="match status" value="1"/>
</dbReference>
<dbReference type="GO" id="GO:0003677">
    <property type="term" value="F:DNA binding"/>
    <property type="evidence" value="ECO:0007669"/>
    <property type="project" value="UniProtKB-KW"/>
</dbReference>
<dbReference type="InterPro" id="IPR047057">
    <property type="entry name" value="MerR_fam"/>
</dbReference>
<dbReference type="Gene3D" id="1.10.490.50">
    <property type="entry name" value="Antibiotic binding domain of TipA-like multidrug resistance regulators"/>
    <property type="match status" value="1"/>
</dbReference>
<name>A0AB38VS39_9CORY</name>
<dbReference type="InterPro" id="IPR036244">
    <property type="entry name" value="TipA-like_antibiotic-bd"/>
</dbReference>
<dbReference type="PANTHER" id="PTHR30204">
    <property type="entry name" value="REDOX-CYCLING DRUG-SENSING TRANSCRIPTIONAL ACTIVATOR SOXR"/>
    <property type="match status" value="1"/>
</dbReference>
<dbReference type="PRINTS" id="PR00040">
    <property type="entry name" value="HTHMERR"/>
</dbReference>
<dbReference type="Proteomes" id="UP000271380">
    <property type="component" value="Chromosome"/>
</dbReference>
<protein>
    <submittedName>
        <fullName evidence="6">MerR family transcriptional regulator</fullName>
    </submittedName>
</protein>
<dbReference type="EMBL" id="LR134377">
    <property type="protein sequence ID" value="VEH06951.1"/>
    <property type="molecule type" value="Genomic_DNA"/>
</dbReference>
<dbReference type="PROSITE" id="PS50937">
    <property type="entry name" value="HTH_MERR_2"/>
    <property type="match status" value="1"/>
</dbReference>
<sequence length="301" mass="34343">MSNCDQTLRTVGEVAQLLGLSVRTLHYWEQRGLVVPSYRSIADYRLYSTADIERLQLVMIYKATGMSISAIIDVLSQDSMRITHLRKQRTLLIEKQAEVQQMLNAIDVLLTDAQRSVTRDYEKPTGHREYEEQNLSEENFMSMSEEHSQGEQSQLSVEEIAQILGEANFAAYQEEAEKNWGDTQDWEISQRTISQRSAADWQDAQQQQDKLDQDLSAAYLADVAPGSETADALVERHREWLSSYFPVTHSKQVLIARGYVADPRFRAHYDNYAQGLATWLKDSIDARAVKCGVDPETAEWA</sequence>
<dbReference type="InterPro" id="IPR009061">
    <property type="entry name" value="DNA-bd_dom_put_sf"/>
</dbReference>
<dbReference type="SUPFAM" id="SSF46955">
    <property type="entry name" value="Putative DNA-binding domain"/>
    <property type="match status" value="1"/>
</dbReference>
<evidence type="ECO:0000256" key="3">
    <source>
        <dbReference type="ARBA" id="ARBA00023159"/>
    </source>
</evidence>
<reference evidence="6 7" key="1">
    <citation type="submission" date="2018-12" db="EMBL/GenBank/DDBJ databases">
        <authorList>
            <consortium name="Pathogen Informatics"/>
        </authorList>
    </citation>
    <scope>NUCLEOTIDE SEQUENCE [LARGE SCALE GENOMIC DNA]</scope>
    <source>
        <strain evidence="6 7">NCTC949</strain>
    </source>
</reference>
<dbReference type="Gene3D" id="1.10.1660.10">
    <property type="match status" value="1"/>
</dbReference>
<keyword evidence="3" id="KW-0010">Activator</keyword>
<dbReference type="RefSeq" id="WP_126316858.1">
    <property type="nucleotide sequence ID" value="NZ_JBHOLU010000003.1"/>
</dbReference>
<dbReference type="InterPro" id="IPR012925">
    <property type="entry name" value="TipAS_dom"/>
</dbReference>
<dbReference type="SUPFAM" id="SSF89082">
    <property type="entry name" value="Antibiotic binding domain of TipA-like multidrug resistance regulators"/>
    <property type="match status" value="1"/>
</dbReference>
<feature type="domain" description="HTH merR-type" evidence="5">
    <location>
        <begin position="10"/>
        <end position="77"/>
    </location>
</feature>
<evidence type="ECO:0000259" key="5">
    <source>
        <dbReference type="PROSITE" id="PS50937"/>
    </source>
</evidence>
<dbReference type="GO" id="GO:0003700">
    <property type="term" value="F:DNA-binding transcription factor activity"/>
    <property type="evidence" value="ECO:0007669"/>
    <property type="project" value="InterPro"/>
</dbReference>
<accession>A0AB38VS39</accession>
<dbReference type="PROSITE" id="PS00552">
    <property type="entry name" value="HTH_MERR_1"/>
    <property type="match status" value="1"/>
</dbReference>
<proteinExistence type="predicted"/>
<evidence type="ECO:0000256" key="4">
    <source>
        <dbReference type="ARBA" id="ARBA00023163"/>
    </source>
</evidence>
<evidence type="ECO:0000313" key="6">
    <source>
        <dbReference type="EMBL" id="VEH06951.1"/>
    </source>
</evidence>
<evidence type="ECO:0000256" key="1">
    <source>
        <dbReference type="ARBA" id="ARBA00023015"/>
    </source>
</evidence>
<keyword evidence="2" id="KW-0238">DNA-binding</keyword>
<dbReference type="AlphaFoldDB" id="A0AB38VS39"/>
<keyword evidence="4" id="KW-0804">Transcription</keyword>
<organism evidence="6 7">
    <name type="scientific">Corynebacterium kutscheri</name>
    <dbReference type="NCBI Taxonomy" id="35755"/>
    <lineage>
        <taxon>Bacteria</taxon>
        <taxon>Bacillati</taxon>
        <taxon>Actinomycetota</taxon>
        <taxon>Actinomycetes</taxon>
        <taxon>Mycobacteriales</taxon>
        <taxon>Corynebacteriaceae</taxon>
        <taxon>Corynebacterium</taxon>
    </lineage>
</organism>
<keyword evidence="1" id="KW-0805">Transcription regulation</keyword>
<gene>
    <name evidence="6" type="primary">merR4</name>
    <name evidence="6" type="ORF">NCTC949_01424</name>
</gene>
<dbReference type="PANTHER" id="PTHR30204:SF90">
    <property type="entry name" value="HTH-TYPE TRANSCRIPTIONAL ACTIVATOR MTA"/>
    <property type="match status" value="1"/>
</dbReference>
<evidence type="ECO:0000313" key="7">
    <source>
        <dbReference type="Proteomes" id="UP000271380"/>
    </source>
</evidence>
<dbReference type="CDD" id="cd01106">
    <property type="entry name" value="HTH_TipAL-Mta"/>
    <property type="match status" value="1"/>
</dbReference>